<sequence length="408" mass="45757">MDSSTSFERKKHIRFFSRILQILPHRYSILDTSRLTITFFALSGLDVLNALDHLSEKNKQEIIEWIYSLQVIPNEAESNTCKCGFRGSTCNGVTTPQYAKAMESTNEYDSSHIAMTYTGLASLLILSDDLQRVNKKACLEGIRALQLPDGSFKSTYDGSENDMRFIYCACCVSAILNDFSAIDTAQATSFIRKSLCYDGAFGQGPGLESHGGSTFCAFASLKLMKTLNSALSKQQLKWLEYWCVSRQKMGFHGRPHKDDDTCYSFWVGATLKLLGVFELIDFKENEEFVLSTQDNIVGGFAKWPQIHPDALHSYMGVCGLSLMGLHNLQPIDPALNVTQRVRTHMEELHAKWAAAETRKLQTTSMDRSRTKSSTIDRTHTGTVVLAFVIGLGAVVVPWIYKVYFRHAT</sequence>
<evidence type="ECO:0000256" key="15">
    <source>
        <dbReference type="ARBA" id="ARBA00078363"/>
    </source>
</evidence>
<evidence type="ECO:0000256" key="8">
    <source>
        <dbReference type="ARBA" id="ARBA00022723"/>
    </source>
</evidence>
<evidence type="ECO:0000256" key="9">
    <source>
        <dbReference type="ARBA" id="ARBA00022737"/>
    </source>
</evidence>
<keyword evidence="6" id="KW-0637">Prenyltransferase</keyword>
<dbReference type="Gene3D" id="1.50.10.20">
    <property type="match status" value="1"/>
</dbReference>
<gene>
    <name evidence="18" type="primary">Pggt1b</name>
</gene>
<name>A0A6F9DP51_9ASCI</name>
<dbReference type="CDD" id="cd02895">
    <property type="entry name" value="GGTase-I"/>
    <property type="match status" value="1"/>
</dbReference>
<evidence type="ECO:0000313" key="18">
    <source>
        <dbReference type="EMBL" id="CAB3264810.1"/>
    </source>
</evidence>
<dbReference type="GO" id="GO:0005953">
    <property type="term" value="C:CAAX-protein geranylgeranyltransferase complex"/>
    <property type="evidence" value="ECO:0007669"/>
    <property type="project" value="InterPro"/>
</dbReference>
<dbReference type="PANTHER" id="PTHR11774">
    <property type="entry name" value="GERANYLGERANYL TRANSFERASE TYPE BETA SUBUNIT"/>
    <property type="match status" value="1"/>
</dbReference>
<evidence type="ECO:0000256" key="4">
    <source>
        <dbReference type="ARBA" id="ARBA00012700"/>
    </source>
</evidence>
<keyword evidence="16" id="KW-1133">Transmembrane helix</keyword>
<dbReference type="EC" id="2.5.1.59" evidence="4"/>
<comment type="cofactor">
    <cofactor evidence="2">
        <name>Zn(2+)</name>
        <dbReference type="ChEBI" id="CHEBI:29105"/>
    </cofactor>
</comment>
<dbReference type="Pfam" id="PF00432">
    <property type="entry name" value="Prenyltrans"/>
    <property type="match status" value="1"/>
</dbReference>
<reference evidence="18" key="1">
    <citation type="submission" date="2020-04" db="EMBL/GenBank/DDBJ databases">
        <authorList>
            <person name="Neveu A P."/>
        </authorList>
    </citation>
    <scope>NUCLEOTIDE SEQUENCE</scope>
    <source>
        <tissue evidence="18">Whole embryo</tissue>
    </source>
</reference>
<protein>
    <recommendedName>
        <fullName evidence="5">Geranylgeranyl transferase type-1 subunit beta</fullName>
        <ecNumber evidence="4">2.5.1.59</ecNumber>
    </recommendedName>
    <alternativeName>
        <fullName evidence="12">Geranylgeranyl transferase type I subunit beta</fullName>
    </alternativeName>
    <alternativeName>
        <fullName evidence="15">Type I protein geranyl-geranyltransferase subunit beta</fullName>
    </alternativeName>
</protein>
<dbReference type="InterPro" id="IPR041960">
    <property type="entry name" value="GGTase_I_beta"/>
</dbReference>
<comment type="subunit">
    <text evidence="14">Heterodimer of FNTA and PGGT1B. PGGT1B mediates interaction with substrate peptides.</text>
</comment>
<dbReference type="InterPro" id="IPR008930">
    <property type="entry name" value="Terpenoid_cyclase/PrenylTrfase"/>
</dbReference>
<comment type="catalytic activity">
    <reaction evidence="13">
        <text>geranylgeranyl diphosphate + L-cysteinyl-[protein] = S-geranylgeranyl-L-cysteinyl-[protein] + diphosphate</text>
        <dbReference type="Rhea" id="RHEA:21240"/>
        <dbReference type="Rhea" id="RHEA-COMP:10131"/>
        <dbReference type="Rhea" id="RHEA-COMP:11537"/>
        <dbReference type="ChEBI" id="CHEBI:29950"/>
        <dbReference type="ChEBI" id="CHEBI:33019"/>
        <dbReference type="ChEBI" id="CHEBI:57533"/>
        <dbReference type="ChEBI" id="CHEBI:86021"/>
        <dbReference type="EC" id="2.5.1.59"/>
    </reaction>
</comment>
<evidence type="ECO:0000256" key="16">
    <source>
        <dbReference type="SAM" id="Phobius"/>
    </source>
</evidence>
<keyword evidence="7 18" id="KW-0808">Transferase</keyword>
<comment type="cofactor">
    <cofactor evidence="1">
        <name>Mg(2+)</name>
        <dbReference type="ChEBI" id="CHEBI:18420"/>
    </cofactor>
</comment>
<dbReference type="GO" id="GO:0046872">
    <property type="term" value="F:metal ion binding"/>
    <property type="evidence" value="ECO:0007669"/>
    <property type="project" value="UniProtKB-KW"/>
</dbReference>
<evidence type="ECO:0000256" key="7">
    <source>
        <dbReference type="ARBA" id="ARBA00022679"/>
    </source>
</evidence>
<feature type="transmembrane region" description="Helical" evidence="16">
    <location>
        <begin position="381"/>
        <end position="400"/>
    </location>
</feature>
<evidence type="ECO:0000256" key="11">
    <source>
        <dbReference type="ARBA" id="ARBA00022842"/>
    </source>
</evidence>
<keyword evidence="9" id="KW-0677">Repeat</keyword>
<dbReference type="GO" id="GO:0004662">
    <property type="term" value="F:CAAX-protein geranylgeranyltransferase activity"/>
    <property type="evidence" value="ECO:0007669"/>
    <property type="project" value="UniProtKB-EC"/>
</dbReference>
<keyword evidence="11" id="KW-0460">Magnesium</keyword>
<comment type="similarity">
    <text evidence="3">Belongs to the protein prenyltransferase subunit beta family.</text>
</comment>
<dbReference type="EMBL" id="LR788948">
    <property type="protein sequence ID" value="CAB3264810.1"/>
    <property type="molecule type" value="mRNA"/>
</dbReference>
<keyword evidence="8" id="KW-0479">Metal-binding</keyword>
<evidence type="ECO:0000256" key="3">
    <source>
        <dbReference type="ARBA" id="ARBA00010497"/>
    </source>
</evidence>
<organism evidence="18">
    <name type="scientific">Phallusia mammillata</name>
    <dbReference type="NCBI Taxonomy" id="59560"/>
    <lineage>
        <taxon>Eukaryota</taxon>
        <taxon>Metazoa</taxon>
        <taxon>Chordata</taxon>
        <taxon>Tunicata</taxon>
        <taxon>Ascidiacea</taxon>
        <taxon>Phlebobranchia</taxon>
        <taxon>Ascidiidae</taxon>
        <taxon>Phallusia</taxon>
    </lineage>
</organism>
<feature type="domain" description="Prenyltransferase alpha-alpha toroid" evidence="17">
    <location>
        <begin position="7"/>
        <end position="337"/>
    </location>
</feature>
<evidence type="ECO:0000259" key="17">
    <source>
        <dbReference type="Pfam" id="PF00432"/>
    </source>
</evidence>
<evidence type="ECO:0000256" key="6">
    <source>
        <dbReference type="ARBA" id="ARBA00022602"/>
    </source>
</evidence>
<keyword evidence="10" id="KW-0862">Zinc</keyword>
<dbReference type="AlphaFoldDB" id="A0A6F9DP51"/>
<dbReference type="InterPro" id="IPR045089">
    <property type="entry name" value="PGGT1B-like"/>
</dbReference>
<evidence type="ECO:0000256" key="13">
    <source>
        <dbReference type="ARBA" id="ARBA00050428"/>
    </source>
</evidence>
<dbReference type="InterPro" id="IPR001330">
    <property type="entry name" value="Prenyltrans"/>
</dbReference>
<evidence type="ECO:0000256" key="14">
    <source>
        <dbReference type="ARBA" id="ARBA00065714"/>
    </source>
</evidence>
<keyword evidence="16" id="KW-0472">Membrane</keyword>
<accession>A0A6F9DP51</accession>
<evidence type="ECO:0000256" key="1">
    <source>
        <dbReference type="ARBA" id="ARBA00001946"/>
    </source>
</evidence>
<evidence type="ECO:0000256" key="10">
    <source>
        <dbReference type="ARBA" id="ARBA00022833"/>
    </source>
</evidence>
<dbReference type="PANTHER" id="PTHR11774:SF4">
    <property type="entry name" value="GERANYLGERANYL TRANSFERASE TYPE-1 SUBUNIT BETA"/>
    <property type="match status" value="1"/>
</dbReference>
<keyword evidence="16" id="KW-0812">Transmembrane</keyword>
<evidence type="ECO:0000256" key="5">
    <source>
        <dbReference type="ARBA" id="ARBA00020603"/>
    </source>
</evidence>
<proteinExistence type="evidence at transcript level"/>
<evidence type="ECO:0000256" key="12">
    <source>
        <dbReference type="ARBA" id="ARBA00031713"/>
    </source>
</evidence>
<evidence type="ECO:0000256" key="2">
    <source>
        <dbReference type="ARBA" id="ARBA00001947"/>
    </source>
</evidence>
<dbReference type="FunFam" id="1.50.10.20:FF:000005">
    <property type="entry name" value="Geranylgeranyl transferase type-1 subunit beta"/>
    <property type="match status" value="1"/>
</dbReference>
<dbReference type="SUPFAM" id="SSF48239">
    <property type="entry name" value="Terpenoid cyclases/Protein prenyltransferases"/>
    <property type="match status" value="1"/>
</dbReference>